<keyword evidence="4" id="KW-0443">Lipid metabolism</keyword>
<sequence>MTEDSRVLVPGDTCWQIARADRLACIIDAADYFFYAKSAMLEARHRIILIGWDFDTRIKLEPGGQTLEGPNRLGDFLKWLPKHRPGLDIHLLKWNLGALTAMTRGMAPIFVENWLTDESLHFELDGAHPVGAAHHQKILVIDDQLAFCGGIDMTVDRWDTSDHKDSNDFRTKPSGKSYGPWHDATTAVDGDAARAIGEMARDRWKAATGTALDQIAIDSEGDQWPKGLVPTLESVDVAVARTLPEIPGRDEVREIEALYLAAIASARRYLYIESQYLASRTIAEAMAERLGESDGPEIMVVLPRNAEGWLGQQTMDGARHRLLKLLWNADVHNRFRAFHPVTTGGEPIYVHAKILIMDDSVLRVGSSNLNNRSLGFDSECDLAVEIRDDDAAADEHRASIRHVRDRLLGEHLDVGTEGFMDALGKHKSLVATVDALRGDGKTLVEFDREAIDGEENPLAENELMDPEQAPSSLFQRTYRELARRRSARRQSAHG</sequence>
<dbReference type="PANTHER" id="PTHR18896:SF76">
    <property type="entry name" value="PHOSPHOLIPASE"/>
    <property type="match status" value="1"/>
</dbReference>
<comment type="catalytic activity">
    <reaction evidence="1">
        <text>a 1,2-diacyl-sn-glycero-3-phosphocholine + H2O = a 1,2-diacyl-sn-glycero-3-phosphate + choline + H(+)</text>
        <dbReference type="Rhea" id="RHEA:14445"/>
        <dbReference type="ChEBI" id="CHEBI:15354"/>
        <dbReference type="ChEBI" id="CHEBI:15377"/>
        <dbReference type="ChEBI" id="CHEBI:15378"/>
        <dbReference type="ChEBI" id="CHEBI:57643"/>
        <dbReference type="ChEBI" id="CHEBI:58608"/>
        <dbReference type="EC" id="3.1.4.4"/>
    </reaction>
</comment>
<dbReference type="SMART" id="SM00155">
    <property type="entry name" value="PLDc"/>
    <property type="match status" value="2"/>
</dbReference>
<dbReference type="CDD" id="cd09143">
    <property type="entry name" value="PLDc_vPLD1_2_like_bac_2"/>
    <property type="match status" value="1"/>
</dbReference>
<dbReference type="GO" id="GO:0009395">
    <property type="term" value="P:phospholipid catabolic process"/>
    <property type="evidence" value="ECO:0007669"/>
    <property type="project" value="TreeGrafter"/>
</dbReference>
<dbReference type="InterPro" id="IPR025202">
    <property type="entry name" value="PLD-like_dom"/>
</dbReference>
<evidence type="ECO:0000313" key="7">
    <source>
        <dbReference type="Proteomes" id="UP000225108"/>
    </source>
</evidence>
<reference evidence="6 7" key="1">
    <citation type="submission" date="2017-10" db="EMBL/GenBank/DDBJ databases">
        <title>The draft genome sequence of Williamsia sp. BULT 1.1 isolated from the semi-arid grassland soils from South Africa.</title>
        <authorList>
            <person name="Kabwe M.H."/>
            <person name="Govender N."/>
            <person name="Mutseka Lunga P."/>
            <person name="Vikram S."/>
            <person name="Makhalanyane T.P."/>
        </authorList>
    </citation>
    <scope>NUCLEOTIDE SEQUENCE [LARGE SCALE GENOMIC DNA]</scope>
    <source>
        <strain evidence="6 7">BULT 1.1</strain>
    </source>
</reference>
<dbReference type="AlphaFoldDB" id="A0A2G3PLG5"/>
<dbReference type="InterPro" id="IPR015679">
    <property type="entry name" value="PLipase_D_fam"/>
</dbReference>
<dbReference type="Proteomes" id="UP000225108">
    <property type="component" value="Unassembled WGS sequence"/>
</dbReference>
<dbReference type="RefSeq" id="WP_099382632.1">
    <property type="nucleotide sequence ID" value="NZ_PEBD01000008.1"/>
</dbReference>
<feature type="domain" description="PLD phosphodiesterase" evidence="5">
    <location>
        <begin position="346"/>
        <end position="373"/>
    </location>
</feature>
<keyword evidence="3" id="KW-0378">Hydrolase</keyword>
<dbReference type="EMBL" id="PEBD01000008">
    <property type="protein sequence ID" value="PHV66596.1"/>
    <property type="molecule type" value="Genomic_DNA"/>
</dbReference>
<evidence type="ECO:0000259" key="5">
    <source>
        <dbReference type="PROSITE" id="PS50035"/>
    </source>
</evidence>
<dbReference type="Gene3D" id="3.30.870.10">
    <property type="entry name" value="Endonuclease Chain A"/>
    <property type="match status" value="2"/>
</dbReference>
<dbReference type="GO" id="GO:0004630">
    <property type="term" value="F:phospholipase D activity"/>
    <property type="evidence" value="ECO:0007669"/>
    <property type="project" value="UniProtKB-EC"/>
</dbReference>
<dbReference type="SUPFAM" id="SSF56024">
    <property type="entry name" value="Phospholipase D/nuclease"/>
    <property type="match status" value="2"/>
</dbReference>
<dbReference type="PROSITE" id="PS50035">
    <property type="entry name" value="PLD"/>
    <property type="match status" value="2"/>
</dbReference>
<gene>
    <name evidence="6" type="ORF">CSW57_09815</name>
</gene>
<evidence type="ECO:0000256" key="1">
    <source>
        <dbReference type="ARBA" id="ARBA00000798"/>
    </source>
</evidence>
<accession>A0A2G3PLG5</accession>
<protein>
    <submittedName>
        <fullName evidence="6">Phospholipase</fullName>
    </submittedName>
</protein>
<comment type="caution">
    <text evidence="6">The sequence shown here is derived from an EMBL/GenBank/DDBJ whole genome shotgun (WGS) entry which is preliminary data.</text>
</comment>
<evidence type="ECO:0000313" key="6">
    <source>
        <dbReference type="EMBL" id="PHV66596.1"/>
    </source>
</evidence>
<dbReference type="PANTHER" id="PTHR18896">
    <property type="entry name" value="PHOSPHOLIPASE D"/>
    <property type="match status" value="1"/>
</dbReference>
<dbReference type="InterPro" id="IPR001736">
    <property type="entry name" value="PLipase_D/transphosphatidylase"/>
</dbReference>
<evidence type="ECO:0000256" key="2">
    <source>
        <dbReference type="ARBA" id="ARBA00022737"/>
    </source>
</evidence>
<dbReference type="Pfam" id="PF13091">
    <property type="entry name" value="PLDc_2"/>
    <property type="match status" value="1"/>
</dbReference>
<keyword evidence="2" id="KW-0677">Repeat</keyword>
<proteinExistence type="predicted"/>
<feature type="domain" description="PLD phosphodiesterase" evidence="5">
    <location>
        <begin position="130"/>
        <end position="157"/>
    </location>
</feature>
<organism evidence="6 7">
    <name type="scientific">Williamsia marianensis</name>
    <dbReference type="NCBI Taxonomy" id="85044"/>
    <lineage>
        <taxon>Bacteria</taxon>
        <taxon>Bacillati</taxon>
        <taxon>Actinomycetota</taxon>
        <taxon>Actinomycetes</taxon>
        <taxon>Mycobacteriales</taxon>
        <taxon>Nocardiaceae</taxon>
        <taxon>Williamsia</taxon>
    </lineage>
</organism>
<dbReference type="Pfam" id="PF00614">
    <property type="entry name" value="PLDc"/>
    <property type="match status" value="1"/>
</dbReference>
<evidence type="ECO:0000256" key="4">
    <source>
        <dbReference type="ARBA" id="ARBA00023098"/>
    </source>
</evidence>
<evidence type="ECO:0000256" key="3">
    <source>
        <dbReference type="ARBA" id="ARBA00022801"/>
    </source>
</evidence>
<dbReference type="CDD" id="cd09140">
    <property type="entry name" value="PLDc_vPLD1_2_like_bac_1"/>
    <property type="match status" value="1"/>
</dbReference>
<name>A0A2G3PLG5_WILMA</name>